<protein>
    <submittedName>
        <fullName evidence="3">LALA0S08e05600g1_1</fullName>
    </submittedName>
</protein>
<gene>
    <name evidence="3" type="ORF">LALA0_S08e05600g</name>
</gene>
<dbReference type="GO" id="GO:0072527">
    <property type="term" value="P:pyrimidine-containing compound metabolic process"/>
    <property type="evidence" value="ECO:0007669"/>
    <property type="project" value="EnsemblFungi"/>
</dbReference>
<accession>A0A0C7NAX7</accession>
<sequence length="219" mass="24694">MSNLFESATIDGSQESTIEFPLFVQFPATQPPQPLQELINNFGLVKHAENGYFKETDRSPFVLKYGNDNTDEGQSDQASVMPTSTQEPEYKSERNFSTLIYYLLTPDAPVSKMIMNTSRNIHILQRGRGQYVLIYPDGKVKSFKVGFDYANGEVSQWVVPGGVWKASFLLTNEEFYNGLLISEVVVPGFEYADYKPFSGFEQLVELVGEEQAEVLKSLL</sequence>
<dbReference type="AlphaFoldDB" id="A0A0C7NAX7"/>
<dbReference type="SUPFAM" id="SSF51182">
    <property type="entry name" value="RmlC-like cupins"/>
    <property type="match status" value="1"/>
</dbReference>
<dbReference type="OrthoDB" id="6614653at2759"/>
<dbReference type="HOGENOM" id="CLU_097615_0_0_1"/>
<dbReference type="InterPro" id="IPR011051">
    <property type="entry name" value="RmlC_Cupin_sf"/>
</dbReference>
<evidence type="ECO:0000256" key="1">
    <source>
        <dbReference type="SAM" id="MobiDB-lite"/>
    </source>
</evidence>
<dbReference type="Gene3D" id="2.60.120.10">
    <property type="entry name" value="Jelly Rolls"/>
    <property type="match status" value="1"/>
</dbReference>
<dbReference type="PANTHER" id="PTHR33387">
    <property type="entry name" value="RMLC-LIKE JELLY ROLL FOLD PROTEIN"/>
    <property type="match status" value="1"/>
</dbReference>
<dbReference type="EMBL" id="LN736367">
    <property type="protein sequence ID" value="CEP63569.1"/>
    <property type="molecule type" value="Genomic_DNA"/>
</dbReference>
<feature type="region of interest" description="Disordered" evidence="1">
    <location>
        <begin position="67"/>
        <end position="88"/>
    </location>
</feature>
<reference evidence="3 4" key="1">
    <citation type="submission" date="2014-12" db="EMBL/GenBank/DDBJ databases">
        <authorList>
            <person name="Neuveglise Cecile"/>
        </authorList>
    </citation>
    <scope>NUCLEOTIDE SEQUENCE [LARGE SCALE GENOMIC DNA]</scope>
    <source>
        <strain evidence="3 4">CBS 12615</strain>
    </source>
</reference>
<evidence type="ECO:0000259" key="2">
    <source>
        <dbReference type="Pfam" id="PF06172"/>
    </source>
</evidence>
<evidence type="ECO:0000313" key="3">
    <source>
        <dbReference type="EMBL" id="CEP63569.1"/>
    </source>
</evidence>
<keyword evidence="4" id="KW-1185">Reference proteome</keyword>
<dbReference type="InterPro" id="IPR014710">
    <property type="entry name" value="RmlC-like_jellyroll"/>
</dbReference>
<feature type="compositionally biased region" description="Polar residues" evidence="1">
    <location>
        <begin position="75"/>
        <end position="87"/>
    </location>
</feature>
<dbReference type="GeneID" id="34687082"/>
<dbReference type="InterPro" id="IPR009327">
    <property type="entry name" value="Cupin_DUF985"/>
</dbReference>
<evidence type="ECO:0000313" key="4">
    <source>
        <dbReference type="Proteomes" id="UP000054304"/>
    </source>
</evidence>
<feature type="domain" description="DUF985" evidence="2">
    <location>
        <begin position="36"/>
        <end position="195"/>
    </location>
</feature>
<organism evidence="3 4">
    <name type="scientific">Lachancea lanzarotensis</name>
    <dbReference type="NCBI Taxonomy" id="1245769"/>
    <lineage>
        <taxon>Eukaryota</taxon>
        <taxon>Fungi</taxon>
        <taxon>Dikarya</taxon>
        <taxon>Ascomycota</taxon>
        <taxon>Saccharomycotina</taxon>
        <taxon>Saccharomycetes</taxon>
        <taxon>Saccharomycetales</taxon>
        <taxon>Saccharomycetaceae</taxon>
        <taxon>Lachancea</taxon>
    </lineage>
</organism>
<dbReference type="Pfam" id="PF06172">
    <property type="entry name" value="Cupin_5"/>
    <property type="match status" value="1"/>
</dbReference>
<dbReference type="RefSeq" id="XP_022629782.1">
    <property type="nucleotide sequence ID" value="XM_022771176.1"/>
</dbReference>
<proteinExistence type="predicted"/>
<dbReference type="InterPro" id="IPR039935">
    <property type="entry name" value="YML079W-like"/>
</dbReference>
<dbReference type="Proteomes" id="UP000054304">
    <property type="component" value="Unassembled WGS sequence"/>
</dbReference>
<name>A0A0C7NAX7_9SACH</name>
<dbReference type="CDD" id="cd06121">
    <property type="entry name" value="cupin_YML079wp"/>
    <property type="match status" value="1"/>
</dbReference>
<dbReference type="PANTHER" id="PTHR33387:SF3">
    <property type="entry name" value="DUF985 DOMAIN-CONTAINING PROTEIN"/>
    <property type="match status" value="1"/>
</dbReference>